<gene>
    <name evidence="1" type="ORF">EOI86_08135</name>
</gene>
<comment type="caution">
    <text evidence="1">The sequence shown here is derived from an EMBL/GenBank/DDBJ whole genome shotgun (WGS) entry which is preliminary data.</text>
</comment>
<accession>A0A3S2ZAD0</accession>
<sequence>MTAEFKGQVYTYLVGSDVSRDGMYLELGSGSDGANTIAEIFYSDITHEMTVTLYKPDLPLEVLEWAISEARDRLSVSKELNK</sequence>
<keyword evidence="2" id="KW-1185">Reference proteome</keyword>
<reference evidence="2" key="1">
    <citation type="submission" date="2019-01" db="EMBL/GenBank/DDBJ databases">
        <title>Gri0909 isolated from a small marine red alga.</title>
        <authorList>
            <person name="Kim J."/>
            <person name="Jeong S.E."/>
            <person name="Jeon C.O."/>
        </authorList>
    </citation>
    <scope>NUCLEOTIDE SEQUENCE [LARGE SCALE GENOMIC DNA]</scope>
    <source>
        <strain evidence="2">Gri0909</strain>
    </source>
</reference>
<proteinExistence type="predicted"/>
<dbReference type="AlphaFoldDB" id="A0A3S2ZAD0"/>
<dbReference type="OrthoDB" id="9156256at2"/>
<protein>
    <submittedName>
        <fullName evidence="1">Uncharacterized protein</fullName>
    </submittedName>
</protein>
<evidence type="ECO:0000313" key="2">
    <source>
        <dbReference type="Proteomes" id="UP000287447"/>
    </source>
</evidence>
<name>A0A3S2ZAD0_9PROT</name>
<dbReference type="RefSeq" id="WP_127764575.1">
    <property type="nucleotide sequence ID" value="NZ_SADE01000001.1"/>
</dbReference>
<organism evidence="1 2">
    <name type="scientific">Hwanghaeella grinnelliae</name>
    <dbReference type="NCBI Taxonomy" id="2500179"/>
    <lineage>
        <taxon>Bacteria</taxon>
        <taxon>Pseudomonadati</taxon>
        <taxon>Pseudomonadota</taxon>
        <taxon>Alphaproteobacteria</taxon>
        <taxon>Rhodospirillales</taxon>
        <taxon>Rhodospirillaceae</taxon>
        <taxon>Hwanghaeella</taxon>
    </lineage>
</organism>
<dbReference type="Proteomes" id="UP000287447">
    <property type="component" value="Unassembled WGS sequence"/>
</dbReference>
<evidence type="ECO:0000313" key="1">
    <source>
        <dbReference type="EMBL" id="RVU39204.1"/>
    </source>
</evidence>
<dbReference type="EMBL" id="SADE01000001">
    <property type="protein sequence ID" value="RVU39204.1"/>
    <property type="molecule type" value="Genomic_DNA"/>
</dbReference>